<sequence>MPFARRRGRAAEAPEPAGEDPNDNLRLLPWTGEGGKPSYLSTDAEGSFLSRLADNMESVQLGMGRDLLDHVETVLREDQPGEAELIGIVGHLCHALRDAHRVAESRGRRLPTPAPDTWSAAADAVVEREIAP</sequence>
<reference evidence="2 3" key="1">
    <citation type="submission" date="2020-03" db="EMBL/GenBank/DDBJ databases">
        <title>WGS of actinomycetes isolated from Thailand.</title>
        <authorList>
            <person name="Thawai C."/>
        </authorList>
    </citation>
    <scope>NUCLEOTIDE SEQUENCE [LARGE SCALE GENOMIC DNA]</scope>
    <source>
        <strain evidence="2 3">PRB2-1</strain>
    </source>
</reference>
<feature type="region of interest" description="Disordered" evidence="1">
    <location>
        <begin position="1"/>
        <end position="25"/>
    </location>
</feature>
<protein>
    <submittedName>
        <fullName evidence="2">Uncharacterized protein</fullName>
    </submittedName>
</protein>
<dbReference type="Proteomes" id="UP000734511">
    <property type="component" value="Unassembled WGS sequence"/>
</dbReference>
<proteinExistence type="predicted"/>
<evidence type="ECO:0000313" key="2">
    <source>
        <dbReference type="EMBL" id="NJP44936.1"/>
    </source>
</evidence>
<organism evidence="2 3">
    <name type="scientific">Actinacidiphila epipremni</name>
    <dbReference type="NCBI Taxonomy" id="2053013"/>
    <lineage>
        <taxon>Bacteria</taxon>
        <taxon>Bacillati</taxon>
        <taxon>Actinomycetota</taxon>
        <taxon>Actinomycetes</taxon>
        <taxon>Kitasatosporales</taxon>
        <taxon>Streptomycetaceae</taxon>
        <taxon>Actinacidiphila</taxon>
    </lineage>
</organism>
<name>A0ABX0ZQM4_9ACTN</name>
<comment type="caution">
    <text evidence="2">The sequence shown here is derived from an EMBL/GenBank/DDBJ whole genome shotgun (WGS) entry which is preliminary data.</text>
</comment>
<accession>A0ABX0ZQM4</accession>
<gene>
    <name evidence="2" type="ORF">HCN08_16250</name>
</gene>
<evidence type="ECO:0000256" key="1">
    <source>
        <dbReference type="SAM" id="MobiDB-lite"/>
    </source>
</evidence>
<dbReference type="EMBL" id="JAATEJ010000011">
    <property type="protein sequence ID" value="NJP44936.1"/>
    <property type="molecule type" value="Genomic_DNA"/>
</dbReference>
<keyword evidence="3" id="KW-1185">Reference proteome</keyword>
<evidence type="ECO:0000313" key="3">
    <source>
        <dbReference type="Proteomes" id="UP000734511"/>
    </source>
</evidence>